<reference evidence="1 2" key="1">
    <citation type="submission" date="2018-01" db="EMBL/GenBank/DDBJ databases">
        <authorList>
            <person name="Grinwald M.F."/>
            <person name="Tasoff P."/>
            <person name="Simpson K.F."/>
            <person name="Vasser A."/>
            <person name="Shaffer C.D."/>
            <person name="Weston-Hafer K.A."/>
            <person name="Russell D.A."/>
            <person name="Pope W.H."/>
            <person name="Jacobs-Sera D."/>
            <person name="Hendrix R.W."/>
            <person name="Hatfull G.F."/>
        </authorList>
    </citation>
    <scope>NUCLEOTIDE SEQUENCE [LARGE SCALE GENOMIC DNA]</scope>
</reference>
<accession>A0A2L1IVW6</accession>
<organism evidence="1 2">
    <name type="scientific">Streptomyces phage BillNye</name>
    <dbReference type="NCBI Taxonomy" id="2079426"/>
    <lineage>
        <taxon>Viruses</taxon>
        <taxon>Duplodnaviria</taxon>
        <taxon>Heunggongvirae</taxon>
        <taxon>Uroviricota</taxon>
        <taxon>Caudoviricetes</taxon>
        <taxon>Stanwilliamsviridae</taxon>
        <taxon>Loccivirinae</taxon>
        <taxon>Wilnyevirus</taxon>
        <taxon>Wilnyevirus billnye</taxon>
    </lineage>
</organism>
<dbReference type="SUPFAM" id="SSF54001">
    <property type="entry name" value="Cysteine proteinases"/>
    <property type="match status" value="1"/>
</dbReference>
<sequence>MTNKPLPGDFGLTRIRGFVGWWIGLGQLITGDASRYTHAFIVLDDETVVEAMPGGAIITPISEYVGRAVYSRLELTDDQRAAIVREARSLKGIPYSFLDYLALALAHFGIKPKKLRKYITTKGHMICSQLVDEVYRRAGIHMFNDGRLPQDVTPGDLANYLIEREWELETL</sequence>
<gene>
    <name evidence="1" type="ORF">SEA_BILLNYE_101</name>
</gene>
<dbReference type="OrthoDB" id="11965at10239"/>
<dbReference type="EMBL" id="MG757153">
    <property type="protein sequence ID" value="AVD99294.1"/>
    <property type="molecule type" value="Genomic_DNA"/>
</dbReference>
<name>A0A2L1IVW6_9CAUD</name>
<protein>
    <submittedName>
        <fullName evidence="1">Peptidase</fullName>
    </submittedName>
</protein>
<dbReference type="GO" id="GO:0001897">
    <property type="term" value="P:symbiont-mediated cytolysis of host cell"/>
    <property type="evidence" value="ECO:0007669"/>
    <property type="project" value="UniProtKB-ARBA"/>
</dbReference>
<evidence type="ECO:0000313" key="1">
    <source>
        <dbReference type="EMBL" id="AVD99294.1"/>
    </source>
</evidence>
<dbReference type="InterPro" id="IPR038765">
    <property type="entry name" value="Papain-like_cys_pep_sf"/>
</dbReference>
<dbReference type="Gene3D" id="3.90.1720.10">
    <property type="entry name" value="endopeptidase domain like (from Nostoc punctiforme)"/>
    <property type="match status" value="1"/>
</dbReference>
<keyword evidence="2" id="KW-1185">Reference proteome</keyword>
<dbReference type="Proteomes" id="UP000241925">
    <property type="component" value="Segment"/>
</dbReference>
<evidence type="ECO:0000313" key="2">
    <source>
        <dbReference type="Proteomes" id="UP000241925"/>
    </source>
</evidence>
<proteinExistence type="predicted"/>